<gene>
    <name evidence="2" type="ORF">AKO1_014334</name>
</gene>
<accession>A0AAW2YYY7</accession>
<name>A0AAW2YYY7_9EUKA</name>
<sequence length="379" mass="43033">MNMNSNSGSASSPNSAKTPVRSSAKQSQMIDNRHSAKEMYKKQIERLRQKDKLELSNQQSVVSDFKSTSLNVAEEKMDLISDKFLMELTVSDVEEDEEEDDNTRELRAKIAQQRLIQNTAKTPVDKNDDLHWVNHEEDALIFSSQYNNNVLSVPSSFKQSSSSSPSSSSIMSAHTPTMIIDQEDFINHKSAPKSFQRQLKNQLNTPNIPNVGLDDKIVTLSNALDILLSTLEMDPELSKRDRKVISLIRIKKQKMESERQKRWLKVLQMVRRINDIQSHVGLNYSRLTSPVPLNITNLDVDFEDDKEARVYDGLTTTFGTMNSGTSEKTTHRSFVRSRPSTSHSFGHQERRSMSASSYHSPVKTQIRIQLSPLMGTKQS</sequence>
<feature type="compositionally biased region" description="Basic and acidic residues" evidence="1">
    <location>
        <begin position="31"/>
        <end position="43"/>
    </location>
</feature>
<organism evidence="2 3">
    <name type="scientific">Acrasis kona</name>
    <dbReference type="NCBI Taxonomy" id="1008807"/>
    <lineage>
        <taxon>Eukaryota</taxon>
        <taxon>Discoba</taxon>
        <taxon>Heterolobosea</taxon>
        <taxon>Tetramitia</taxon>
        <taxon>Eutetramitia</taxon>
        <taxon>Acrasidae</taxon>
        <taxon>Acrasis</taxon>
    </lineage>
</organism>
<protein>
    <submittedName>
        <fullName evidence="2">Uncharacterized protein</fullName>
    </submittedName>
</protein>
<keyword evidence="3" id="KW-1185">Reference proteome</keyword>
<comment type="caution">
    <text evidence="2">The sequence shown here is derived from an EMBL/GenBank/DDBJ whole genome shotgun (WGS) entry which is preliminary data.</text>
</comment>
<reference evidence="2 3" key="1">
    <citation type="submission" date="2024-03" db="EMBL/GenBank/DDBJ databases">
        <title>The Acrasis kona genome and developmental transcriptomes reveal deep origins of eukaryotic multicellular pathways.</title>
        <authorList>
            <person name="Sheikh S."/>
            <person name="Fu C.-J."/>
            <person name="Brown M.W."/>
            <person name="Baldauf S.L."/>
        </authorList>
    </citation>
    <scope>NUCLEOTIDE SEQUENCE [LARGE SCALE GENOMIC DNA]</scope>
    <source>
        <strain evidence="2 3">ATCC MYA-3509</strain>
    </source>
</reference>
<feature type="compositionally biased region" description="Polar residues" evidence="1">
    <location>
        <begin position="20"/>
        <end position="30"/>
    </location>
</feature>
<dbReference type="Proteomes" id="UP001431209">
    <property type="component" value="Unassembled WGS sequence"/>
</dbReference>
<evidence type="ECO:0000313" key="3">
    <source>
        <dbReference type="Proteomes" id="UP001431209"/>
    </source>
</evidence>
<proteinExistence type="predicted"/>
<feature type="region of interest" description="Disordered" evidence="1">
    <location>
        <begin position="1"/>
        <end position="43"/>
    </location>
</feature>
<dbReference type="EMBL" id="JAOPGA020000879">
    <property type="protein sequence ID" value="KAL0482658.1"/>
    <property type="molecule type" value="Genomic_DNA"/>
</dbReference>
<evidence type="ECO:0000256" key="1">
    <source>
        <dbReference type="SAM" id="MobiDB-lite"/>
    </source>
</evidence>
<evidence type="ECO:0000313" key="2">
    <source>
        <dbReference type="EMBL" id="KAL0482658.1"/>
    </source>
</evidence>
<feature type="compositionally biased region" description="Low complexity" evidence="1">
    <location>
        <begin position="1"/>
        <end position="16"/>
    </location>
</feature>
<feature type="region of interest" description="Disordered" evidence="1">
    <location>
        <begin position="322"/>
        <end position="361"/>
    </location>
</feature>
<dbReference type="AlphaFoldDB" id="A0AAW2YYY7"/>